<accession>A0A191ZKG0</accession>
<evidence type="ECO:0000256" key="1">
    <source>
        <dbReference type="ARBA" id="ARBA00001638"/>
    </source>
</evidence>
<comment type="cofactor">
    <cofactor evidence="3">
        <name>Co(2+)</name>
        <dbReference type="ChEBI" id="CHEBI:48828"/>
    </cofactor>
</comment>
<dbReference type="Pfam" id="PF12917">
    <property type="entry name" value="YfbR-like"/>
    <property type="match status" value="1"/>
</dbReference>
<dbReference type="GO" id="GO:0005737">
    <property type="term" value="C:cytoplasm"/>
    <property type="evidence" value="ECO:0007669"/>
    <property type="project" value="TreeGrafter"/>
</dbReference>
<comment type="subunit">
    <text evidence="4">Homodimer.</text>
</comment>
<dbReference type="STRING" id="1860122.A9404_09120"/>
<dbReference type="NCBIfam" id="NF003009">
    <property type="entry name" value="PRK03826.1"/>
    <property type="match status" value="1"/>
</dbReference>
<evidence type="ECO:0000259" key="8">
    <source>
        <dbReference type="PROSITE" id="PS51831"/>
    </source>
</evidence>
<reference evidence="9 10" key="1">
    <citation type="submission" date="2016-06" db="EMBL/GenBank/DDBJ databases">
        <title>Insight into the functional genes involving in sulfur oxidation in Pearl River water.</title>
        <authorList>
            <person name="Luo J."/>
            <person name="Tan X."/>
            <person name="Lin W."/>
        </authorList>
    </citation>
    <scope>NUCLEOTIDE SEQUENCE [LARGE SCALE GENOMIC DNA]</scope>
    <source>
        <strain evidence="9 10">LS2</strain>
    </source>
</reference>
<dbReference type="GO" id="GO:0002953">
    <property type="term" value="F:5'-deoxynucleotidase activity"/>
    <property type="evidence" value="ECO:0007669"/>
    <property type="project" value="UniProtKB-EC"/>
</dbReference>
<dbReference type="EMBL" id="CP016027">
    <property type="protein sequence ID" value="ANJ68391.1"/>
    <property type="molecule type" value="Genomic_DNA"/>
</dbReference>
<comment type="cofactor">
    <cofactor evidence="2">
        <name>Mn(2+)</name>
        <dbReference type="ChEBI" id="CHEBI:29035"/>
    </cofactor>
</comment>
<evidence type="ECO:0000313" key="9">
    <source>
        <dbReference type="EMBL" id="ANJ68391.1"/>
    </source>
</evidence>
<dbReference type="OrthoDB" id="9812744at2"/>
<dbReference type="InterPro" id="IPR039356">
    <property type="entry name" value="YfbR/HDDC2"/>
</dbReference>
<dbReference type="InterPro" id="IPR003607">
    <property type="entry name" value="HD/PDEase_dom"/>
</dbReference>
<dbReference type="PANTHER" id="PTHR11845:SF13">
    <property type="entry name" value="5'-DEOXYNUCLEOTIDASE HDDC2"/>
    <property type="match status" value="1"/>
</dbReference>
<organism evidence="9 10">
    <name type="scientific">Halothiobacillus diazotrophicus</name>
    <dbReference type="NCBI Taxonomy" id="1860122"/>
    <lineage>
        <taxon>Bacteria</taxon>
        <taxon>Pseudomonadati</taxon>
        <taxon>Pseudomonadota</taxon>
        <taxon>Gammaproteobacteria</taxon>
        <taxon>Chromatiales</taxon>
        <taxon>Halothiobacillaceae</taxon>
        <taxon>Halothiobacillus</taxon>
    </lineage>
</organism>
<gene>
    <name evidence="9" type="ORF">A9404_09120</name>
</gene>
<name>A0A191ZKG0_9GAMM</name>
<evidence type="ECO:0000256" key="2">
    <source>
        <dbReference type="ARBA" id="ARBA00001936"/>
    </source>
</evidence>
<dbReference type="PANTHER" id="PTHR11845">
    <property type="entry name" value="5'-DEOXYNUCLEOTIDASE HDDC2"/>
    <property type="match status" value="1"/>
</dbReference>
<dbReference type="Proteomes" id="UP000078596">
    <property type="component" value="Chromosome"/>
</dbReference>
<feature type="domain" description="HD" evidence="8">
    <location>
        <begin position="18"/>
        <end position="130"/>
    </location>
</feature>
<proteinExistence type="predicted"/>
<keyword evidence="7" id="KW-0378">Hydrolase</keyword>
<evidence type="ECO:0000256" key="4">
    <source>
        <dbReference type="ARBA" id="ARBA00011738"/>
    </source>
</evidence>
<dbReference type="PROSITE" id="PS51831">
    <property type="entry name" value="HD"/>
    <property type="match status" value="1"/>
</dbReference>
<comment type="catalytic activity">
    <reaction evidence="1">
        <text>a 2'-deoxyribonucleoside 5'-phosphate + H2O = a 2'-deoxyribonucleoside + phosphate</text>
        <dbReference type="Rhea" id="RHEA:36167"/>
        <dbReference type="ChEBI" id="CHEBI:15377"/>
        <dbReference type="ChEBI" id="CHEBI:18274"/>
        <dbReference type="ChEBI" id="CHEBI:43474"/>
        <dbReference type="ChEBI" id="CHEBI:65317"/>
        <dbReference type="EC" id="3.1.3.89"/>
    </reaction>
</comment>
<keyword evidence="6" id="KW-0479">Metal-binding</keyword>
<evidence type="ECO:0000256" key="5">
    <source>
        <dbReference type="ARBA" id="ARBA00012964"/>
    </source>
</evidence>
<evidence type="ECO:0000256" key="6">
    <source>
        <dbReference type="ARBA" id="ARBA00022723"/>
    </source>
</evidence>
<evidence type="ECO:0000256" key="3">
    <source>
        <dbReference type="ARBA" id="ARBA00001941"/>
    </source>
</evidence>
<dbReference type="SUPFAM" id="SSF109604">
    <property type="entry name" value="HD-domain/PDEase-like"/>
    <property type="match status" value="1"/>
</dbReference>
<dbReference type="InterPro" id="IPR006674">
    <property type="entry name" value="HD_domain"/>
</dbReference>
<sequence>MKYIVRWGLMRNTRAENIQEHSLQVAMIAHALALIGNSQFGENHDVGRIVTVALYHDASEIITGDLPTPIKYFRQDILASYKALEAHAERKLTGLLPSELQSAFADVIESERIEPAVSRVIKAADSLSAYLKCVEERRAGNTEFQRAEQYLREKLDGMTDLPAVRYFRDYFVSGFELTLDDLSHD</sequence>
<dbReference type="KEGG" id="haz:A9404_09120"/>
<dbReference type="EC" id="3.1.3.89" evidence="5"/>
<evidence type="ECO:0000256" key="7">
    <source>
        <dbReference type="ARBA" id="ARBA00022801"/>
    </source>
</evidence>
<protein>
    <recommendedName>
        <fullName evidence="5">5'-deoxynucleotidase</fullName>
        <ecNumber evidence="5">3.1.3.89</ecNumber>
    </recommendedName>
</protein>
<dbReference type="SMART" id="SM00471">
    <property type="entry name" value="HDc"/>
    <property type="match status" value="1"/>
</dbReference>
<keyword evidence="10" id="KW-1185">Reference proteome</keyword>
<dbReference type="GO" id="GO:0046872">
    <property type="term" value="F:metal ion binding"/>
    <property type="evidence" value="ECO:0007669"/>
    <property type="project" value="UniProtKB-KW"/>
</dbReference>
<evidence type="ECO:0000313" key="10">
    <source>
        <dbReference type="Proteomes" id="UP000078596"/>
    </source>
</evidence>
<dbReference type="AlphaFoldDB" id="A0A191ZKG0"/>
<dbReference type="Gene3D" id="1.10.3210.10">
    <property type="entry name" value="Hypothetical protein af1432"/>
    <property type="match status" value="1"/>
</dbReference>